<evidence type="ECO:0000313" key="3">
    <source>
        <dbReference type="EMBL" id="MCC2230651.1"/>
    </source>
</evidence>
<proteinExistence type="predicted"/>
<accession>A0AAE3JGG6</accession>
<keyword evidence="1" id="KW-1133">Transmembrane helix</keyword>
<feature type="transmembrane region" description="Helical" evidence="1">
    <location>
        <begin position="142"/>
        <end position="162"/>
    </location>
</feature>
<gene>
    <name evidence="3" type="ORF">LKD81_06505</name>
</gene>
<reference evidence="3" key="1">
    <citation type="submission" date="2021-10" db="EMBL/GenBank/DDBJ databases">
        <title>Anaerobic single-cell dispensing facilitates the cultivation of human gut bacteria.</title>
        <authorList>
            <person name="Afrizal A."/>
        </authorList>
    </citation>
    <scope>NUCLEOTIDE SEQUENCE</scope>
    <source>
        <strain evidence="3">CLA-AA-H215</strain>
    </source>
</reference>
<comment type="caution">
    <text evidence="3">The sequence shown here is derived from an EMBL/GenBank/DDBJ whole genome shotgun (WGS) entry which is preliminary data.</text>
</comment>
<dbReference type="EMBL" id="JAJEQR010000014">
    <property type="protein sequence ID" value="MCC2230651.1"/>
    <property type="molecule type" value="Genomic_DNA"/>
</dbReference>
<feature type="transmembrane region" description="Helical" evidence="1">
    <location>
        <begin position="80"/>
        <end position="103"/>
    </location>
</feature>
<evidence type="ECO:0000256" key="1">
    <source>
        <dbReference type="SAM" id="Phobius"/>
    </source>
</evidence>
<dbReference type="Pfam" id="PF04892">
    <property type="entry name" value="VanZ"/>
    <property type="match status" value="1"/>
</dbReference>
<sequence length="169" mass="19257">MTGMKKRQFSRGFRIFAAVCFFVYLVILIRLIIFKNPLEQALREAGGWNMDAVRCHLETANLKPGHTIRLYLRYWERLGYIAFANLVYNVIAFIPFGIAVPVIRDRGHSFWLTFLSGTLFSAAIELTQLITLIGECDVDDVILNSAGVLAGWILYRIGSGILRRIRKTT</sequence>
<dbReference type="Proteomes" id="UP001198182">
    <property type="component" value="Unassembled WGS sequence"/>
</dbReference>
<evidence type="ECO:0000313" key="4">
    <source>
        <dbReference type="Proteomes" id="UP001198182"/>
    </source>
</evidence>
<dbReference type="InterPro" id="IPR006976">
    <property type="entry name" value="VanZ-like"/>
</dbReference>
<dbReference type="InterPro" id="IPR053150">
    <property type="entry name" value="Teicoplanin_resist-assoc"/>
</dbReference>
<feature type="domain" description="VanZ-like" evidence="2">
    <location>
        <begin position="21"/>
        <end position="157"/>
    </location>
</feature>
<feature type="transmembrane region" description="Helical" evidence="1">
    <location>
        <begin position="12"/>
        <end position="33"/>
    </location>
</feature>
<feature type="transmembrane region" description="Helical" evidence="1">
    <location>
        <begin position="110"/>
        <end position="130"/>
    </location>
</feature>
<evidence type="ECO:0000259" key="2">
    <source>
        <dbReference type="Pfam" id="PF04892"/>
    </source>
</evidence>
<organism evidence="3 4">
    <name type="scientific">Hominifimenecus microfluidus</name>
    <dbReference type="NCBI Taxonomy" id="2885348"/>
    <lineage>
        <taxon>Bacteria</taxon>
        <taxon>Bacillati</taxon>
        <taxon>Bacillota</taxon>
        <taxon>Clostridia</taxon>
        <taxon>Lachnospirales</taxon>
        <taxon>Lachnospiraceae</taxon>
        <taxon>Hominifimenecus</taxon>
    </lineage>
</organism>
<protein>
    <submittedName>
        <fullName evidence="3">VanZ family protein</fullName>
    </submittedName>
</protein>
<keyword evidence="1" id="KW-0472">Membrane</keyword>
<name>A0AAE3JGG6_9FIRM</name>
<dbReference type="AlphaFoldDB" id="A0AAE3JGG6"/>
<keyword evidence="1" id="KW-0812">Transmembrane</keyword>
<dbReference type="PANTHER" id="PTHR36834">
    <property type="entry name" value="MEMBRANE PROTEIN-RELATED"/>
    <property type="match status" value="1"/>
</dbReference>
<dbReference type="PANTHER" id="PTHR36834:SF1">
    <property type="entry name" value="INTEGRAL MEMBRANE PROTEIN"/>
    <property type="match status" value="1"/>
</dbReference>
<keyword evidence="4" id="KW-1185">Reference proteome</keyword>